<comment type="catalytic activity">
    <reaction evidence="1">
        <text>ATP + protein L-histidine = ADP + protein N-phospho-L-histidine.</text>
        <dbReference type="EC" id="2.7.13.3"/>
    </reaction>
</comment>
<dbReference type="SUPFAM" id="SSF55874">
    <property type="entry name" value="ATPase domain of HSP90 chaperone/DNA topoisomerase II/histidine kinase"/>
    <property type="match status" value="1"/>
</dbReference>
<dbReference type="CDD" id="cd00075">
    <property type="entry name" value="HATPase"/>
    <property type="match status" value="1"/>
</dbReference>
<evidence type="ECO:0000256" key="7">
    <source>
        <dbReference type="ARBA" id="ARBA00023012"/>
    </source>
</evidence>
<dbReference type="GO" id="GO:0005524">
    <property type="term" value="F:ATP binding"/>
    <property type="evidence" value="ECO:0007669"/>
    <property type="project" value="UniProtKB-KW"/>
</dbReference>
<keyword evidence="3 10" id="KW-0808">Transferase</keyword>
<gene>
    <name evidence="10" type="primary">zraS_6</name>
    <name evidence="10" type="ORF">ERS852429_01291</name>
</gene>
<dbReference type="GO" id="GO:0000155">
    <property type="term" value="F:phosphorelay sensor kinase activity"/>
    <property type="evidence" value="ECO:0007669"/>
    <property type="project" value="InterPro"/>
</dbReference>
<reference evidence="10 11" key="1">
    <citation type="submission" date="2015-09" db="EMBL/GenBank/DDBJ databases">
        <authorList>
            <consortium name="Pathogen Informatics"/>
        </authorList>
    </citation>
    <scope>NUCLEOTIDE SEQUENCE [LARGE SCALE GENOMIC DNA]</scope>
    <source>
        <strain evidence="10 11">2789STDY5608872</strain>
    </source>
</reference>
<evidence type="ECO:0000259" key="9">
    <source>
        <dbReference type="PROSITE" id="PS50109"/>
    </source>
</evidence>
<dbReference type="RefSeq" id="WP_057319066.1">
    <property type="nucleotide sequence ID" value="NZ_CYXP01000002.1"/>
</dbReference>
<dbReference type="EMBL" id="CYXP01000002">
    <property type="protein sequence ID" value="CUM95676.1"/>
    <property type="molecule type" value="Genomic_DNA"/>
</dbReference>
<keyword evidence="7" id="KW-0902">Two-component regulatory system</keyword>
<keyword evidence="4" id="KW-0547">Nucleotide-binding</keyword>
<dbReference type="PRINTS" id="PR00344">
    <property type="entry name" value="BCTRLSENSOR"/>
</dbReference>
<name>A0A173T091_PARDI</name>
<feature type="transmembrane region" description="Helical" evidence="8">
    <location>
        <begin position="7"/>
        <end position="29"/>
    </location>
</feature>
<dbReference type="InterPro" id="IPR003594">
    <property type="entry name" value="HATPase_dom"/>
</dbReference>
<evidence type="ECO:0000256" key="3">
    <source>
        <dbReference type="ARBA" id="ARBA00022679"/>
    </source>
</evidence>
<dbReference type="SMART" id="SM00387">
    <property type="entry name" value="HATPase_c"/>
    <property type="match status" value="1"/>
</dbReference>
<keyword evidence="8" id="KW-1133">Transmembrane helix</keyword>
<evidence type="ECO:0000313" key="11">
    <source>
        <dbReference type="Proteomes" id="UP000095591"/>
    </source>
</evidence>
<dbReference type="SUPFAM" id="SSF47384">
    <property type="entry name" value="Homodimeric domain of signal transducing histidine kinase"/>
    <property type="match status" value="1"/>
</dbReference>
<organism evidence="10 11">
    <name type="scientific">Parabacteroides distasonis</name>
    <dbReference type="NCBI Taxonomy" id="823"/>
    <lineage>
        <taxon>Bacteria</taxon>
        <taxon>Pseudomonadati</taxon>
        <taxon>Bacteroidota</taxon>
        <taxon>Bacteroidia</taxon>
        <taxon>Bacteroidales</taxon>
        <taxon>Tannerellaceae</taxon>
        <taxon>Parabacteroides</taxon>
    </lineage>
</organism>
<evidence type="ECO:0000256" key="8">
    <source>
        <dbReference type="SAM" id="Phobius"/>
    </source>
</evidence>
<keyword evidence="5" id="KW-0418">Kinase</keyword>
<keyword evidence="8" id="KW-0812">Transmembrane</keyword>
<dbReference type="InterPro" id="IPR005467">
    <property type="entry name" value="His_kinase_dom"/>
</dbReference>
<protein>
    <recommendedName>
        <fullName evidence="2">histidine kinase</fullName>
        <ecNumber evidence="2">2.7.13.3</ecNumber>
    </recommendedName>
</protein>
<accession>A0A173T091</accession>
<dbReference type="PANTHER" id="PTHR43065:SF46">
    <property type="entry name" value="C4-DICARBOXYLATE TRANSPORT SENSOR PROTEIN DCTB"/>
    <property type="match status" value="1"/>
</dbReference>
<feature type="transmembrane region" description="Helical" evidence="8">
    <location>
        <begin position="35"/>
        <end position="55"/>
    </location>
</feature>
<sequence length="325" mass="36507">MVNRNLYLKIIGSVSLIVLFALLGSVLLITGISYFLSFVCLCVILLITLLLIQWINGTNRKIAIFFESVRNGNTTLRYPDKTNDPFVKDLYAEMNRIILLFSQNQNEMEEKRLYYESILRVLTHEIRNSITPIRSLSADLLKYSDTYTPEQLREGLEVIHGQAKNLSAFLDSYHRLTHLPEPERTEVPITSLFRKMERLLCAEAGSDRIRFSSAEALTVHVDQNLIVLALINLIRNALQAIEGQADAIVSVEALETDGRVYITITDNGPGISPELLSAIFTPFFSTKSGGSGIGLSISHRIMRLHGGDLTVDSLPGVRTEFRMTF</sequence>
<evidence type="ECO:0000256" key="1">
    <source>
        <dbReference type="ARBA" id="ARBA00000085"/>
    </source>
</evidence>
<evidence type="ECO:0000313" key="10">
    <source>
        <dbReference type="EMBL" id="CUM95676.1"/>
    </source>
</evidence>
<dbReference type="PROSITE" id="PS50109">
    <property type="entry name" value="HIS_KIN"/>
    <property type="match status" value="1"/>
</dbReference>
<dbReference type="AlphaFoldDB" id="A0A173T091"/>
<evidence type="ECO:0000256" key="4">
    <source>
        <dbReference type="ARBA" id="ARBA00022741"/>
    </source>
</evidence>
<keyword evidence="8" id="KW-0472">Membrane</keyword>
<dbReference type="Gene3D" id="3.30.565.10">
    <property type="entry name" value="Histidine kinase-like ATPase, C-terminal domain"/>
    <property type="match status" value="1"/>
</dbReference>
<dbReference type="InterPro" id="IPR004358">
    <property type="entry name" value="Sig_transdc_His_kin-like_C"/>
</dbReference>
<dbReference type="Proteomes" id="UP000095591">
    <property type="component" value="Unassembled WGS sequence"/>
</dbReference>
<proteinExistence type="predicted"/>
<keyword evidence="6" id="KW-0067">ATP-binding</keyword>
<dbReference type="PANTHER" id="PTHR43065">
    <property type="entry name" value="SENSOR HISTIDINE KINASE"/>
    <property type="match status" value="1"/>
</dbReference>
<feature type="domain" description="Histidine kinase" evidence="9">
    <location>
        <begin position="121"/>
        <end position="325"/>
    </location>
</feature>
<evidence type="ECO:0000256" key="6">
    <source>
        <dbReference type="ARBA" id="ARBA00022840"/>
    </source>
</evidence>
<dbReference type="Pfam" id="PF02518">
    <property type="entry name" value="HATPase_c"/>
    <property type="match status" value="1"/>
</dbReference>
<dbReference type="EC" id="2.7.13.3" evidence="2"/>
<dbReference type="InterPro" id="IPR036890">
    <property type="entry name" value="HATPase_C_sf"/>
</dbReference>
<dbReference type="InterPro" id="IPR036097">
    <property type="entry name" value="HisK_dim/P_sf"/>
</dbReference>
<evidence type="ECO:0000256" key="2">
    <source>
        <dbReference type="ARBA" id="ARBA00012438"/>
    </source>
</evidence>
<evidence type="ECO:0000256" key="5">
    <source>
        <dbReference type="ARBA" id="ARBA00022777"/>
    </source>
</evidence>